<dbReference type="Proteomes" id="UP000095192">
    <property type="component" value="Unassembled WGS sequence"/>
</dbReference>
<comment type="caution">
    <text evidence="2">The sequence shown here is derived from an EMBL/GenBank/DDBJ whole genome shotgun (WGS) entry which is preliminary data.</text>
</comment>
<evidence type="ECO:0000256" key="1">
    <source>
        <dbReference type="SAM" id="MobiDB-lite"/>
    </source>
</evidence>
<dbReference type="VEuPathDB" id="ToxoDB:LOC34623138"/>
<name>A0A1D3CUM8_9EIME</name>
<dbReference type="AlphaFoldDB" id="A0A1D3CUM8"/>
<evidence type="ECO:0000313" key="2">
    <source>
        <dbReference type="EMBL" id="OEH74902.1"/>
    </source>
</evidence>
<protein>
    <submittedName>
        <fullName evidence="2">Uncharacterized protein</fullName>
    </submittedName>
</protein>
<evidence type="ECO:0000313" key="3">
    <source>
        <dbReference type="Proteomes" id="UP000095192"/>
    </source>
</evidence>
<feature type="region of interest" description="Disordered" evidence="1">
    <location>
        <begin position="90"/>
        <end position="125"/>
    </location>
</feature>
<sequence>MWSLLLARKPPAAETAAPKRAPLPPCRCRLRRCAVESAGVPRGELIEQPATNLRVFSDSIYICMQVLKLLFLAGTFLGSDAFCRAHRRRGCRPKEAQRQPEQQQQRHWRDRLNDRPDGSGNRILGLPRRHAPDLWEGFSGSAAAVRLCPAAKYSPSDCSSRETPTGGVQIYKPAQIQAWQDFLRTQDGFVSLQILAQPPADYDSAAVAAEPEGEHSGAILLIERWRSHEARDAAEAAARTRIAQEGQEPQQLLLSEALAWPSHVDMQTRHTFARQLRDAFHIERHVHREIFLANRHSTHQRRLRRLHRKRAASHDSARKGDLAIKGYLAMGIDRSSTVRRAA</sequence>
<gene>
    <name evidence="2" type="ORF">cyc_07109</name>
</gene>
<dbReference type="VEuPathDB" id="ToxoDB:cyc_07109"/>
<organism evidence="2 3">
    <name type="scientific">Cyclospora cayetanensis</name>
    <dbReference type="NCBI Taxonomy" id="88456"/>
    <lineage>
        <taxon>Eukaryota</taxon>
        <taxon>Sar</taxon>
        <taxon>Alveolata</taxon>
        <taxon>Apicomplexa</taxon>
        <taxon>Conoidasida</taxon>
        <taxon>Coccidia</taxon>
        <taxon>Eucoccidiorida</taxon>
        <taxon>Eimeriorina</taxon>
        <taxon>Eimeriidae</taxon>
        <taxon>Cyclospora</taxon>
    </lineage>
</organism>
<reference evidence="2 3" key="1">
    <citation type="journal article" date="2016" name="BMC Genomics">
        <title>Comparative genomics reveals Cyclospora cayetanensis possesses coccidia-like metabolism and invasion components but unique surface antigens.</title>
        <authorList>
            <person name="Liu S."/>
            <person name="Wang L."/>
            <person name="Zheng H."/>
            <person name="Xu Z."/>
            <person name="Roellig D.M."/>
            <person name="Li N."/>
            <person name="Frace M.A."/>
            <person name="Tang K."/>
            <person name="Arrowood M.J."/>
            <person name="Moss D.M."/>
            <person name="Zhang L."/>
            <person name="Feng Y."/>
            <person name="Xiao L."/>
        </authorList>
    </citation>
    <scope>NUCLEOTIDE SEQUENCE [LARGE SCALE GENOMIC DNA]</scope>
    <source>
        <strain evidence="2 3">CHN_HEN01</strain>
    </source>
</reference>
<proteinExistence type="predicted"/>
<keyword evidence="3" id="KW-1185">Reference proteome</keyword>
<accession>A0A1D3CUM8</accession>
<dbReference type="EMBL" id="JROU02001884">
    <property type="protein sequence ID" value="OEH74902.1"/>
    <property type="molecule type" value="Genomic_DNA"/>
</dbReference>
<dbReference type="InParanoid" id="A0A1D3CUM8"/>